<evidence type="ECO:0000313" key="2">
    <source>
        <dbReference type="Proteomes" id="UP001249394"/>
    </source>
</evidence>
<gene>
    <name evidence="1" type="ORF">RI060_29275</name>
</gene>
<proteinExistence type="predicted"/>
<reference evidence="1 2" key="1">
    <citation type="submission" date="2023-09" db="EMBL/GenBank/DDBJ databases">
        <title>The genome sequence of Streptomyces anthocyanicus.</title>
        <authorList>
            <person name="Mo P."/>
        </authorList>
    </citation>
    <scope>NUCLEOTIDE SEQUENCE [LARGE SCALE GENOMIC DNA]</scope>
    <source>
        <strain evidence="1 2">JCM 4387</strain>
    </source>
</reference>
<evidence type="ECO:0000313" key="1">
    <source>
        <dbReference type="EMBL" id="WND21179.1"/>
    </source>
</evidence>
<protein>
    <submittedName>
        <fullName evidence="1">Uncharacterized protein</fullName>
    </submittedName>
</protein>
<dbReference type="Proteomes" id="UP001249394">
    <property type="component" value="Chromosome"/>
</dbReference>
<dbReference type="EMBL" id="CP134213">
    <property type="protein sequence ID" value="WND21179.1"/>
    <property type="molecule type" value="Genomic_DNA"/>
</dbReference>
<accession>A0ABY9UE50</accession>
<keyword evidence="2" id="KW-1185">Reference proteome</keyword>
<sequence length="54" mass="5974">MTICACCQKPKKDEELKPIARDSASGPGDTLFVCRDYRGCKPVPSQTTPHSIRH</sequence>
<organism evidence="1 2">
    <name type="scientific">Streptomyces violaceus</name>
    <name type="common">Streptomyces venezuelae</name>
    <dbReference type="NCBI Taxonomy" id="1936"/>
    <lineage>
        <taxon>Bacteria</taxon>
        <taxon>Bacillati</taxon>
        <taxon>Actinomycetota</taxon>
        <taxon>Actinomycetes</taxon>
        <taxon>Kitasatosporales</taxon>
        <taxon>Streptomycetaceae</taxon>
        <taxon>Streptomyces</taxon>
    </lineage>
</organism>
<name>A0ABY9UE50_STRVL</name>